<gene>
    <name evidence="2" type="ORF">AXF42_Ash015049</name>
</gene>
<evidence type="ECO:0000313" key="3">
    <source>
        <dbReference type="Proteomes" id="UP000236161"/>
    </source>
</evidence>
<sequence length="329" mass="37193">MEVNALSKILCRLLSLLRRLAVVLLSILPVGPNRRLSLVAIRDIQLSFLILCCGLSSRIVAVNGGMTSVHTWIPRRRRPEKPALLLVHGFGGNSKWQFHRQIGPLSRFFDLYIPDLVFFGRSTSTSGERSVGFQARCVAEAMRELGVEKYSVAGVSYGGYVAFRLAASAAEVDKLVILTSGICTTAEERGETAARETRAVSEILLPQRAEDLMLLMRRSMYRPPNWVPAWLLRDFVEMMYMDHRKERLELLRELLSNGVDLHPLPLLNQETLIIWGDKDTVFPLYLAHRLLRHLGQKARLEVITEVGHALQLEKSNLVNHFIIGFIINS</sequence>
<evidence type="ECO:0000313" key="2">
    <source>
        <dbReference type="EMBL" id="PKA62165.1"/>
    </source>
</evidence>
<evidence type="ECO:0000259" key="1">
    <source>
        <dbReference type="Pfam" id="PF00561"/>
    </source>
</evidence>
<proteinExistence type="predicted"/>
<dbReference type="PRINTS" id="PR00111">
    <property type="entry name" value="ABHYDROLASE"/>
</dbReference>
<dbReference type="SUPFAM" id="SSF53474">
    <property type="entry name" value="alpha/beta-Hydrolases"/>
    <property type="match status" value="1"/>
</dbReference>
<reference evidence="2 3" key="1">
    <citation type="journal article" date="2017" name="Nature">
        <title>The Apostasia genome and the evolution of orchids.</title>
        <authorList>
            <person name="Zhang G.Q."/>
            <person name="Liu K.W."/>
            <person name="Li Z."/>
            <person name="Lohaus R."/>
            <person name="Hsiao Y.Y."/>
            <person name="Niu S.C."/>
            <person name="Wang J.Y."/>
            <person name="Lin Y.C."/>
            <person name="Xu Q."/>
            <person name="Chen L.J."/>
            <person name="Yoshida K."/>
            <person name="Fujiwara S."/>
            <person name="Wang Z.W."/>
            <person name="Zhang Y.Q."/>
            <person name="Mitsuda N."/>
            <person name="Wang M."/>
            <person name="Liu G.H."/>
            <person name="Pecoraro L."/>
            <person name="Huang H.X."/>
            <person name="Xiao X.J."/>
            <person name="Lin M."/>
            <person name="Wu X.Y."/>
            <person name="Wu W.L."/>
            <person name="Chen Y.Y."/>
            <person name="Chang S.B."/>
            <person name="Sakamoto S."/>
            <person name="Ohme-Takagi M."/>
            <person name="Yagi M."/>
            <person name="Zeng S.J."/>
            <person name="Shen C.Y."/>
            <person name="Yeh C.M."/>
            <person name="Luo Y.B."/>
            <person name="Tsai W.C."/>
            <person name="Van de Peer Y."/>
            <person name="Liu Z.J."/>
        </authorList>
    </citation>
    <scope>NUCLEOTIDE SEQUENCE [LARGE SCALE GENOMIC DNA]</scope>
    <source>
        <strain evidence="3">cv. Shenzhen</strain>
        <tissue evidence="2">Stem</tissue>
    </source>
</reference>
<keyword evidence="3" id="KW-1185">Reference proteome</keyword>
<dbReference type="InterPro" id="IPR052370">
    <property type="entry name" value="Meta-cleavage_hydrolase"/>
</dbReference>
<dbReference type="Gene3D" id="3.40.50.1820">
    <property type="entry name" value="alpha/beta hydrolase"/>
    <property type="match status" value="1"/>
</dbReference>
<dbReference type="InterPro" id="IPR000073">
    <property type="entry name" value="AB_hydrolase_1"/>
</dbReference>
<name>A0A2I0B301_9ASPA</name>
<dbReference type="STRING" id="1088818.A0A2I0B301"/>
<dbReference type="InterPro" id="IPR029058">
    <property type="entry name" value="AB_hydrolase_fold"/>
</dbReference>
<feature type="domain" description="AB hydrolase-1" evidence="1">
    <location>
        <begin position="82"/>
        <end position="314"/>
    </location>
</feature>
<dbReference type="PANTHER" id="PTHR43139">
    <property type="entry name" value="SI:DKEY-122A22.2"/>
    <property type="match status" value="1"/>
</dbReference>
<protein>
    <recommendedName>
        <fullName evidence="1">AB hydrolase-1 domain-containing protein</fullName>
    </recommendedName>
</protein>
<dbReference type="AlphaFoldDB" id="A0A2I0B301"/>
<dbReference type="Pfam" id="PF00561">
    <property type="entry name" value="Abhydrolase_1"/>
    <property type="match status" value="1"/>
</dbReference>
<dbReference type="EMBL" id="KZ451919">
    <property type="protein sequence ID" value="PKA62165.1"/>
    <property type="molecule type" value="Genomic_DNA"/>
</dbReference>
<accession>A0A2I0B301</accession>
<organism evidence="2 3">
    <name type="scientific">Apostasia shenzhenica</name>
    <dbReference type="NCBI Taxonomy" id="1088818"/>
    <lineage>
        <taxon>Eukaryota</taxon>
        <taxon>Viridiplantae</taxon>
        <taxon>Streptophyta</taxon>
        <taxon>Embryophyta</taxon>
        <taxon>Tracheophyta</taxon>
        <taxon>Spermatophyta</taxon>
        <taxon>Magnoliopsida</taxon>
        <taxon>Liliopsida</taxon>
        <taxon>Asparagales</taxon>
        <taxon>Orchidaceae</taxon>
        <taxon>Apostasioideae</taxon>
        <taxon>Apostasia</taxon>
    </lineage>
</organism>
<dbReference type="OrthoDB" id="6431331at2759"/>
<dbReference type="Proteomes" id="UP000236161">
    <property type="component" value="Unassembled WGS sequence"/>
</dbReference>
<dbReference type="PANTHER" id="PTHR43139:SF37">
    <property type="entry name" value="ALPHA_BETA-HYDROLASES SUPERFAMILY PROTEIN"/>
    <property type="match status" value="1"/>
</dbReference>